<dbReference type="EMBL" id="FQUJ01000011">
    <property type="protein sequence ID" value="SHF43399.1"/>
    <property type="molecule type" value="Genomic_DNA"/>
</dbReference>
<evidence type="ECO:0000256" key="2">
    <source>
        <dbReference type="SAM" id="SignalP"/>
    </source>
</evidence>
<dbReference type="Pfam" id="PF13416">
    <property type="entry name" value="SBP_bac_8"/>
    <property type="match status" value="1"/>
</dbReference>
<feature type="chain" id="PRO_5012318924" evidence="2">
    <location>
        <begin position="29"/>
        <end position="366"/>
    </location>
</feature>
<evidence type="ECO:0000256" key="1">
    <source>
        <dbReference type="ARBA" id="ARBA00022729"/>
    </source>
</evidence>
<sequence length="366" mass="40534">MKKSLMTKGATVAAMGLSTLAMAVAAQAETLNIVSWGGAYSMSQQKAYHEPWMEKTGDEIVNIDRSGNALAGLRAQNQAGNVTWDLVDMLPADALIACAEGLIEPLDHDQLLADAPDGTPPTEDFIDNSLTECFVPSIVYSNIVAFNTEMFPEGKQPSTIADVFDLENYPGKRTLLRKPINNLEWALVADGVAPEDVYDVLETEEGVQRAFAKLDTIKDEVIWWEEGAQPPQLLADQEVAFGSAYNGRIFNAMVTEDQPFEIIWDAQVFELDGWVVPTGKLDKVKDYLHFATDTQRLADQAKYISYGPARKSTSDMVSTHAETGIDMTPHMPTYPPNFETAIPKDDEFWADNNDELTQRFNAWLAQ</sequence>
<dbReference type="InterPro" id="IPR006059">
    <property type="entry name" value="SBP"/>
</dbReference>
<dbReference type="SUPFAM" id="SSF53850">
    <property type="entry name" value="Periplasmic binding protein-like II"/>
    <property type="match status" value="1"/>
</dbReference>
<keyword evidence="1 2" id="KW-0732">Signal</keyword>
<dbReference type="PANTHER" id="PTHR30222:SF2">
    <property type="entry name" value="ABC TRANSPORTER SUBSTRATE-BINDING PROTEIN"/>
    <property type="match status" value="1"/>
</dbReference>
<evidence type="ECO:0000313" key="4">
    <source>
        <dbReference type="Proteomes" id="UP000184346"/>
    </source>
</evidence>
<dbReference type="RefSeq" id="WP_217652824.1">
    <property type="nucleotide sequence ID" value="NZ_FQUJ01000011.1"/>
</dbReference>
<dbReference type="PANTHER" id="PTHR30222">
    <property type="entry name" value="SPERMIDINE/PUTRESCINE-BINDING PERIPLASMIC PROTEIN"/>
    <property type="match status" value="1"/>
</dbReference>
<protein>
    <submittedName>
        <fullName evidence="3">Putative spermidine/putrescine transport system substrate-binding protein</fullName>
    </submittedName>
</protein>
<dbReference type="Proteomes" id="UP000184346">
    <property type="component" value="Unassembled WGS sequence"/>
</dbReference>
<keyword evidence="4" id="KW-1185">Reference proteome</keyword>
<dbReference type="AlphaFoldDB" id="A0A1M5BLN7"/>
<accession>A0A1M5BLN7</accession>
<gene>
    <name evidence="3" type="ORF">SAMN02745148_02637</name>
</gene>
<dbReference type="Gene3D" id="3.40.190.10">
    <property type="entry name" value="Periplasmic binding protein-like II"/>
    <property type="match status" value="2"/>
</dbReference>
<evidence type="ECO:0000313" key="3">
    <source>
        <dbReference type="EMBL" id="SHF43399.1"/>
    </source>
</evidence>
<organism evidence="3 4">
    <name type="scientific">Modicisalibacter ilicicola DSM 19980</name>
    <dbReference type="NCBI Taxonomy" id="1121942"/>
    <lineage>
        <taxon>Bacteria</taxon>
        <taxon>Pseudomonadati</taxon>
        <taxon>Pseudomonadota</taxon>
        <taxon>Gammaproteobacteria</taxon>
        <taxon>Oceanospirillales</taxon>
        <taxon>Halomonadaceae</taxon>
        <taxon>Modicisalibacter</taxon>
    </lineage>
</organism>
<proteinExistence type="predicted"/>
<reference evidence="3 4" key="1">
    <citation type="submission" date="2016-11" db="EMBL/GenBank/DDBJ databases">
        <authorList>
            <person name="Jaros S."/>
            <person name="Januszkiewicz K."/>
            <person name="Wedrychowicz H."/>
        </authorList>
    </citation>
    <scope>NUCLEOTIDE SEQUENCE [LARGE SCALE GENOMIC DNA]</scope>
    <source>
        <strain evidence="3 4">DSM 19980</strain>
    </source>
</reference>
<dbReference type="STRING" id="1121942.SAMN02745148_02637"/>
<name>A0A1M5BLN7_9GAMM</name>
<feature type="signal peptide" evidence="2">
    <location>
        <begin position="1"/>
        <end position="28"/>
    </location>
</feature>